<keyword evidence="4" id="KW-0560">Oxidoreductase</keyword>
<dbReference type="GO" id="GO:0004497">
    <property type="term" value="F:monooxygenase activity"/>
    <property type="evidence" value="ECO:0007669"/>
    <property type="project" value="UniProtKB-KW"/>
</dbReference>
<proteinExistence type="predicted"/>
<keyword evidence="3" id="KW-0521">NADP</keyword>
<evidence type="ECO:0000256" key="1">
    <source>
        <dbReference type="ARBA" id="ARBA00022630"/>
    </source>
</evidence>
<keyword evidence="5" id="KW-0503">Monooxygenase</keyword>
<organism evidence="5 6">
    <name type="scientific">Lachnellula subtilissima</name>
    <dbReference type="NCBI Taxonomy" id="602034"/>
    <lineage>
        <taxon>Eukaryota</taxon>
        <taxon>Fungi</taxon>
        <taxon>Dikarya</taxon>
        <taxon>Ascomycota</taxon>
        <taxon>Pezizomycotina</taxon>
        <taxon>Leotiomycetes</taxon>
        <taxon>Helotiales</taxon>
        <taxon>Lachnaceae</taxon>
        <taxon>Lachnellula</taxon>
    </lineage>
</organism>
<dbReference type="PANTHER" id="PTHR43098">
    <property type="entry name" value="L-ORNITHINE N(5)-MONOOXYGENASE-RELATED"/>
    <property type="match status" value="1"/>
</dbReference>
<accession>A0A8H8UHY4</accession>
<comment type="caution">
    <text evidence="5">The sequence shown here is derived from an EMBL/GenBank/DDBJ whole genome shotgun (WGS) entry which is preliminary data.</text>
</comment>
<protein>
    <submittedName>
        <fullName evidence="5">Baeyer-Villiger monooxygenase</fullName>
    </submittedName>
</protein>
<keyword evidence="2" id="KW-0274">FAD</keyword>
<name>A0A8H8UHY4_9HELO</name>
<dbReference type="EMBL" id="QGMJ01000034">
    <property type="protein sequence ID" value="TVY44617.1"/>
    <property type="molecule type" value="Genomic_DNA"/>
</dbReference>
<dbReference type="SUPFAM" id="SSF51905">
    <property type="entry name" value="FAD/NAD(P)-binding domain"/>
    <property type="match status" value="1"/>
</dbReference>
<keyword evidence="6" id="KW-1185">Reference proteome</keyword>
<sequence length="301" mass="33531">MRPISDAERAKINARYDDIMTEQFLSRHGHGYEEPPTLTMSATPEERQRVFERLWHKGNGFRFLYGGFKDVASNPEANEEACKFLRAKIRSIVKDPVKAAYEKFNQENVFAVDLKKTPITAVEKKSIRTADGQLHELDIIVLATGFQSGDGSYKAVQGGITGCNEVLFSDHWEDKMKTYLGIFVSSFPNLFMVTGPQGSFGDAPRTIESEVVFLTTMIADLREAGRGRVIECTAEAEVGWGLLCDQLAASETLVNKVSSWMTGKHTAGTNASTMFHYGGLNAYRSILRDVKNAHYRGLLIT</sequence>
<evidence type="ECO:0000256" key="2">
    <source>
        <dbReference type="ARBA" id="ARBA00022827"/>
    </source>
</evidence>
<dbReference type="AlphaFoldDB" id="A0A8H8UHY4"/>
<dbReference type="InterPro" id="IPR036188">
    <property type="entry name" value="FAD/NAD-bd_sf"/>
</dbReference>
<gene>
    <name evidence="5" type="ORF">LSUB1_G001171</name>
</gene>
<dbReference type="Gene3D" id="3.50.50.60">
    <property type="entry name" value="FAD/NAD(P)-binding domain"/>
    <property type="match status" value="1"/>
</dbReference>
<keyword evidence="1" id="KW-0285">Flavoprotein</keyword>
<evidence type="ECO:0000256" key="3">
    <source>
        <dbReference type="ARBA" id="ARBA00022857"/>
    </source>
</evidence>
<evidence type="ECO:0000313" key="5">
    <source>
        <dbReference type="EMBL" id="TVY44617.1"/>
    </source>
</evidence>
<dbReference type="InterPro" id="IPR050775">
    <property type="entry name" value="FAD-binding_Monooxygenases"/>
</dbReference>
<dbReference type="Proteomes" id="UP000462212">
    <property type="component" value="Unassembled WGS sequence"/>
</dbReference>
<evidence type="ECO:0000313" key="6">
    <source>
        <dbReference type="Proteomes" id="UP000462212"/>
    </source>
</evidence>
<dbReference type="OrthoDB" id="66881at2759"/>
<evidence type="ECO:0000256" key="4">
    <source>
        <dbReference type="ARBA" id="ARBA00023002"/>
    </source>
</evidence>
<reference evidence="5 6" key="1">
    <citation type="submission" date="2018-05" db="EMBL/GenBank/DDBJ databases">
        <title>Genome sequencing and assembly of the regulated plant pathogen Lachnellula willkommii and related sister species for the development of diagnostic species identification markers.</title>
        <authorList>
            <person name="Giroux E."/>
            <person name="Bilodeau G."/>
        </authorList>
    </citation>
    <scope>NUCLEOTIDE SEQUENCE [LARGE SCALE GENOMIC DNA]</scope>
    <source>
        <strain evidence="5 6">CBS 197.66</strain>
    </source>
</reference>
<dbReference type="PANTHER" id="PTHR43098:SF5">
    <property type="entry name" value="DUAL-FUNCTIONAL MONOOXYGENASE_METHYLTRANSFERASE PSOF"/>
    <property type="match status" value="1"/>
</dbReference>